<evidence type="ECO:0000313" key="4">
    <source>
        <dbReference type="Proteomes" id="UP000315750"/>
    </source>
</evidence>
<accession>A0A518AQJ2</accession>
<keyword evidence="1" id="KW-0732">Signal</keyword>
<dbReference type="Pfam" id="PF07589">
    <property type="entry name" value="PEP-CTERM"/>
    <property type="match status" value="1"/>
</dbReference>
<dbReference type="InterPro" id="IPR013424">
    <property type="entry name" value="Ice-binding_C"/>
</dbReference>
<feature type="chain" id="PRO_5022049153" description="Ice-binding protein C-terminal domain-containing protein" evidence="1">
    <location>
        <begin position="30"/>
        <end position="226"/>
    </location>
</feature>
<reference evidence="3 4" key="1">
    <citation type="submission" date="2019-02" db="EMBL/GenBank/DDBJ databases">
        <title>Deep-cultivation of Planctomycetes and their phenomic and genomic characterization uncovers novel biology.</title>
        <authorList>
            <person name="Wiegand S."/>
            <person name="Jogler M."/>
            <person name="Boedeker C."/>
            <person name="Pinto D."/>
            <person name="Vollmers J."/>
            <person name="Rivas-Marin E."/>
            <person name="Kohn T."/>
            <person name="Peeters S.H."/>
            <person name="Heuer A."/>
            <person name="Rast P."/>
            <person name="Oberbeckmann S."/>
            <person name="Bunk B."/>
            <person name="Jeske O."/>
            <person name="Meyerdierks A."/>
            <person name="Storesund J.E."/>
            <person name="Kallscheuer N."/>
            <person name="Luecker S."/>
            <person name="Lage O.M."/>
            <person name="Pohl T."/>
            <person name="Merkel B.J."/>
            <person name="Hornburger P."/>
            <person name="Mueller R.-W."/>
            <person name="Bruemmer F."/>
            <person name="Labrenz M."/>
            <person name="Spormann A.M."/>
            <person name="Op den Camp H."/>
            <person name="Overmann J."/>
            <person name="Amann R."/>
            <person name="Jetten M.S.M."/>
            <person name="Mascher T."/>
            <person name="Medema M.H."/>
            <person name="Devos D.P."/>
            <person name="Kaster A.-K."/>
            <person name="Ovreas L."/>
            <person name="Rohde M."/>
            <person name="Galperin M.Y."/>
            <person name="Jogler C."/>
        </authorList>
    </citation>
    <scope>NUCLEOTIDE SEQUENCE [LARGE SCALE GENOMIC DNA]</scope>
    <source>
        <strain evidence="3 4">Pan181</strain>
    </source>
</reference>
<gene>
    <name evidence="3" type="ORF">Pan181_31970</name>
</gene>
<dbReference type="Proteomes" id="UP000315750">
    <property type="component" value="Chromosome"/>
</dbReference>
<protein>
    <recommendedName>
        <fullName evidence="2">Ice-binding protein C-terminal domain-containing protein</fullName>
    </recommendedName>
</protein>
<feature type="domain" description="Ice-binding protein C-terminal" evidence="2">
    <location>
        <begin position="201"/>
        <end position="225"/>
    </location>
</feature>
<evidence type="ECO:0000313" key="3">
    <source>
        <dbReference type="EMBL" id="QDU56985.1"/>
    </source>
</evidence>
<sequence precursor="true">MIVNLKRYVVLFLTTLAMASSVAVGTASAATIFFEDFESDPAADPAVMANWVHNGNGSGSNASRLFDTGNYGGTRLWIASSANAAAGTGIDSTATIELDPSTTYEFSAALVTETFSGNRTATGTYDLLIEGASLIGGPQSFVARGDDADGATPNDSNSYEDQLTTQYFDSGVGGNLTISIAFSGTDSSSAFVGIDNVSISTIPEPSALLLLGAALTGVVVVVRRRV</sequence>
<proteinExistence type="predicted"/>
<dbReference type="AlphaFoldDB" id="A0A518AQJ2"/>
<organism evidence="3 4">
    <name type="scientific">Aeoliella mucimassa</name>
    <dbReference type="NCBI Taxonomy" id="2527972"/>
    <lineage>
        <taxon>Bacteria</taxon>
        <taxon>Pseudomonadati</taxon>
        <taxon>Planctomycetota</taxon>
        <taxon>Planctomycetia</taxon>
        <taxon>Pirellulales</taxon>
        <taxon>Lacipirellulaceae</taxon>
        <taxon>Aeoliella</taxon>
    </lineage>
</organism>
<feature type="signal peptide" evidence="1">
    <location>
        <begin position="1"/>
        <end position="29"/>
    </location>
</feature>
<evidence type="ECO:0000256" key="1">
    <source>
        <dbReference type="SAM" id="SignalP"/>
    </source>
</evidence>
<evidence type="ECO:0000259" key="2">
    <source>
        <dbReference type="Pfam" id="PF07589"/>
    </source>
</evidence>
<name>A0A518AQJ2_9BACT</name>
<dbReference type="KEGG" id="amuc:Pan181_31970"/>
<keyword evidence="4" id="KW-1185">Reference proteome</keyword>
<dbReference type="NCBIfam" id="TIGR02595">
    <property type="entry name" value="PEP_CTERM"/>
    <property type="match status" value="1"/>
</dbReference>
<dbReference type="EMBL" id="CP036278">
    <property type="protein sequence ID" value="QDU56985.1"/>
    <property type="molecule type" value="Genomic_DNA"/>
</dbReference>